<dbReference type="Gene3D" id="3.90.1720.10">
    <property type="entry name" value="endopeptidase domain like (from Nostoc punctiforme)"/>
    <property type="match status" value="1"/>
</dbReference>
<dbReference type="SUPFAM" id="SSF53955">
    <property type="entry name" value="Lysozyme-like"/>
    <property type="match status" value="1"/>
</dbReference>
<dbReference type="GO" id="GO:0006508">
    <property type="term" value="P:proteolysis"/>
    <property type="evidence" value="ECO:0007669"/>
    <property type="project" value="UniProtKB-KW"/>
</dbReference>
<dbReference type="CDD" id="cd16891">
    <property type="entry name" value="CwlT-like"/>
    <property type="match status" value="1"/>
</dbReference>
<evidence type="ECO:0000256" key="3">
    <source>
        <dbReference type="ARBA" id="ARBA00022801"/>
    </source>
</evidence>
<dbReference type="PROSITE" id="PS51935">
    <property type="entry name" value="NLPC_P60"/>
    <property type="match status" value="1"/>
</dbReference>
<dbReference type="AlphaFoldDB" id="A0A433RPA4"/>
<dbReference type="Pfam" id="PF13702">
    <property type="entry name" value="Lysozyme_like"/>
    <property type="match status" value="1"/>
</dbReference>
<keyword evidence="5" id="KW-0812">Transmembrane</keyword>
<dbReference type="Proteomes" id="UP000288623">
    <property type="component" value="Unassembled WGS sequence"/>
</dbReference>
<evidence type="ECO:0000313" key="7">
    <source>
        <dbReference type="EMBL" id="RUS51846.1"/>
    </source>
</evidence>
<evidence type="ECO:0000256" key="2">
    <source>
        <dbReference type="ARBA" id="ARBA00022670"/>
    </source>
</evidence>
<keyword evidence="5" id="KW-0472">Membrane</keyword>
<name>A0A433RPA4_9BACL</name>
<accession>A0A433RPA4</accession>
<dbReference type="InterPro" id="IPR038765">
    <property type="entry name" value="Papain-like_cys_pep_sf"/>
</dbReference>
<dbReference type="InterPro" id="IPR023346">
    <property type="entry name" value="Lysozyme-like_dom_sf"/>
</dbReference>
<proteinExistence type="inferred from homology"/>
<dbReference type="Pfam" id="PF00877">
    <property type="entry name" value="NLPC_P60"/>
    <property type="match status" value="1"/>
</dbReference>
<evidence type="ECO:0000256" key="4">
    <source>
        <dbReference type="ARBA" id="ARBA00022807"/>
    </source>
</evidence>
<dbReference type="InterPro" id="IPR000064">
    <property type="entry name" value="NLP_P60_dom"/>
</dbReference>
<comment type="similarity">
    <text evidence="1">Belongs to the peptidase C40 family.</text>
</comment>
<keyword evidence="8" id="KW-1185">Reference proteome</keyword>
<dbReference type="GO" id="GO:0008234">
    <property type="term" value="F:cysteine-type peptidase activity"/>
    <property type="evidence" value="ECO:0007669"/>
    <property type="project" value="UniProtKB-KW"/>
</dbReference>
<protein>
    <recommendedName>
        <fullName evidence="6">NlpC/P60 domain-containing protein</fullName>
    </recommendedName>
</protein>
<dbReference type="PANTHER" id="PTHR47053">
    <property type="entry name" value="MUREIN DD-ENDOPEPTIDASE MEPH-RELATED"/>
    <property type="match status" value="1"/>
</dbReference>
<dbReference type="Gene3D" id="1.10.530.10">
    <property type="match status" value="1"/>
</dbReference>
<dbReference type="SUPFAM" id="SSF54001">
    <property type="entry name" value="Cysteine proteinases"/>
    <property type="match status" value="1"/>
</dbReference>
<feature type="domain" description="NlpC/P60" evidence="6">
    <location>
        <begin position="206"/>
        <end position="331"/>
    </location>
</feature>
<dbReference type="InterPro" id="IPR047194">
    <property type="entry name" value="CwlT-like_lysozyme"/>
</dbReference>
<keyword evidence="5" id="KW-1133">Transmembrane helix</keyword>
<keyword evidence="4" id="KW-0788">Thiol protease</keyword>
<evidence type="ECO:0000256" key="5">
    <source>
        <dbReference type="SAM" id="Phobius"/>
    </source>
</evidence>
<comment type="caution">
    <text evidence="7">The sequence shown here is derived from an EMBL/GenBank/DDBJ whole genome shotgun (WGS) entry which is preliminary data.</text>
</comment>
<keyword evidence="3" id="KW-0378">Hydrolase</keyword>
<evidence type="ECO:0000256" key="1">
    <source>
        <dbReference type="ARBA" id="ARBA00007074"/>
    </source>
</evidence>
<dbReference type="InterPro" id="IPR051202">
    <property type="entry name" value="Peptidase_C40"/>
</dbReference>
<dbReference type="EMBL" id="JTFC01000046">
    <property type="protein sequence ID" value="RUS51846.1"/>
    <property type="molecule type" value="Genomic_DNA"/>
</dbReference>
<reference evidence="7 8" key="1">
    <citation type="submission" date="2014-11" db="EMBL/GenBank/DDBJ databases">
        <title>Genome sequence and analysis of novel Kurthia sp.</title>
        <authorList>
            <person name="Lawson J.N."/>
            <person name="Gonzalez J.E."/>
            <person name="Rinauldi L."/>
            <person name="Xuan Z."/>
            <person name="Firman A."/>
            <person name="Shaddox L."/>
            <person name="Trudeau A."/>
            <person name="Shah S."/>
            <person name="Reiman D."/>
        </authorList>
    </citation>
    <scope>NUCLEOTIDE SEQUENCE [LARGE SCALE GENOMIC DNA]</scope>
    <source>
        <strain evidence="7 8">3B1D</strain>
    </source>
</reference>
<feature type="transmembrane region" description="Helical" evidence="5">
    <location>
        <begin position="12"/>
        <end position="33"/>
    </location>
</feature>
<evidence type="ECO:0000313" key="8">
    <source>
        <dbReference type="Proteomes" id="UP000288623"/>
    </source>
</evidence>
<evidence type="ECO:0000259" key="6">
    <source>
        <dbReference type="PROSITE" id="PS51935"/>
    </source>
</evidence>
<keyword evidence="2" id="KW-0645">Protease</keyword>
<dbReference type="PANTHER" id="PTHR47053:SF5">
    <property type="entry name" value="BIFUNCTIONAL MURAMIDASE_DL-ENDOPEPTIDASE CWLT"/>
    <property type="match status" value="1"/>
</dbReference>
<gene>
    <name evidence="7" type="ORF">QI30_18400</name>
</gene>
<organism evidence="7 8">
    <name type="scientific">Candidatus Kurthia intestinigallinarum</name>
    <dbReference type="NCBI Taxonomy" id="1562256"/>
    <lineage>
        <taxon>Bacteria</taxon>
        <taxon>Bacillati</taxon>
        <taxon>Bacillota</taxon>
        <taxon>Bacilli</taxon>
        <taxon>Bacillales</taxon>
        <taxon>Caryophanaceae</taxon>
        <taxon>Kurthia</taxon>
    </lineage>
</organism>
<sequence>MAKLLFSQGGRKLLWLVLAPFFLFFILILAFVAEDTKPPTGQYTIGSQLSEAVLQYEEIVYGALLEYELEEHTPLVLAIMMQESGGTASLDVMQASESIGLPPNTITDPVYSIEVGVAHFEKVLAKRERLGVDLDTAIQSYNYGSGYMDFVAANGGKHSAALAQAFSEQQVAKLGWQSYGDPEYVAHVKRYIGTMRDGEVLDLANATADFQVVYETMLQFDGYPYTFGGMSPTTSFDCSGLMMWAFRKIGVNLPRTAQEQYNASQKITAEELQPGDFIFFTGTYNAGRPVTHIGMYVGNGKMFDANGGGIGFTDLNNRYWQEHLYGYGRIVDFSGGEGG</sequence>